<dbReference type="PATRIC" id="fig|1246995.3.peg.7901"/>
<dbReference type="AlphaFoldDB" id="U5WAP9"/>
<proteinExistence type="predicted"/>
<feature type="region of interest" description="Disordered" evidence="2">
    <location>
        <begin position="277"/>
        <end position="309"/>
    </location>
</feature>
<dbReference type="KEGG" id="afs:AFR_39040"/>
<dbReference type="eggNOG" id="COG3583">
    <property type="taxonomic scope" value="Bacteria"/>
</dbReference>
<gene>
    <name evidence="4" type="ORF">AFR_39040</name>
</gene>
<reference evidence="4 5" key="1">
    <citation type="journal article" date="2014" name="J. Biotechnol.">
        <title>Complete genome sequence of the actinobacterium Actinoplanes friuliensis HAG 010964, producer of the lipopeptide antibiotic friulimycin.</title>
        <authorList>
            <person name="Ruckert C."/>
            <person name="Szczepanowski R."/>
            <person name="Albersmeier A."/>
            <person name="Goesmann A."/>
            <person name="Fischer N."/>
            <person name="Steinkamper A."/>
            <person name="Puhler A."/>
            <person name="Biener R."/>
            <person name="Schwartz D."/>
            <person name="Kalinowski J."/>
        </authorList>
    </citation>
    <scope>NUCLEOTIDE SEQUENCE [LARGE SCALE GENOMIC DNA]</scope>
    <source>
        <strain evidence="4 5">DSM 7358</strain>
    </source>
</reference>
<evidence type="ECO:0000313" key="5">
    <source>
        <dbReference type="Proteomes" id="UP000017746"/>
    </source>
</evidence>
<dbReference type="Pfam" id="PF07501">
    <property type="entry name" value="G5"/>
    <property type="match status" value="1"/>
</dbReference>
<dbReference type="Gene3D" id="2.20.230.10">
    <property type="entry name" value="Resuscitation-promoting factor rpfb"/>
    <property type="match status" value="1"/>
</dbReference>
<evidence type="ECO:0000256" key="2">
    <source>
        <dbReference type="SAM" id="MobiDB-lite"/>
    </source>
</evidence>
<feature type="compositionally biased region" description="Low complexity" evidence="2">
    <location>
        <begin position="104"/>
        <end position="119"/>
    </location>
</feature>
<dbReference type="PROSITE" id="PS51109">
    <property type="entry name" value="G5"/>
    <property type="match status" value="1"/>
</dbReference>
<evidence type="ECO:0000256" key="1">
    <source>
        <dbReference type="ARBA" id="ARBA00022729"/>
    </source>
</evidence>
<feature type="region of interest" description="Disordered" evidence="2">
    <location>
        <begin position="1"/>
        <end position="119"/>
    </location>
</feature>
<keyword evidence="1" id="KW-0732">Signal</keyword>
<evidence type="ECO:0000313" key="4">
    <source>
        <dbReference type="EMBL" id="AGZ46062.1"/>
    </source>
</evidence>
<feature type="compositionally biased region" description="Basic and acidic residues" evidence="2">
    <location>
        <begin position="278"/>
        <end position="309"/>
    </location>
</feature>
<feature type="compositionally biased region" description="Basic and acidic residues" evidence="2">
    <location>
        <begin position="80"/>
        <end position="93"/>
    </location>
</feature>
<dbReference type="Proteomes" id="UP000017746">
    <property type="component" value="Chromosome"/>
</dbReference>
<evidence type="ECO:0000259" key="3">
    <source>
        <dbReference type="PROSITE" id="PS51109"/>
    </source>
</evidence>
<dbReference type="EMBL" id="CP006272">
    <property type="protein sequence ID" value="AGZ46062.1"/>
    <property type="molecule type" value="Genomic_DNA"/>
</dbReference>
<sequence>MVNAVGSESAVVALPPQAPGGNAGLGVQGPGGPVAGELKPGGRQAGAPLAGQAQAGQVQPGQVQPGQAHAGQAQAGQEPDDGRSAPGEADRTATRSPRRTQPVDAPKPAGGADSPAAPAVHVERISETESIPFRTRLVRDPSLPRGSREIQTQGVPGERVLHYEVTFTGTTETSRRLIDSVVTREPQHRVVAFGNRGGGRDWQQGGGRHDRDGRDGRGPRGHRRECHLRIGSCVGLSRNAVCTDDEGDAREESIIDGDLSLLNPADIDELELTLPCEDDGKQDEQDRAEQDKAKQDKPQDKVKAEGRKE</sequence>
<dbReference type="HOGENOM" id="CLU_899027_0_0_11"/>
<protein>
    <recommendedName>
        <fullName evidence="3">G5 domain-containing protein</fullName>
    </recommendedName>
</protein>
<dbReference type="InterPro" id="IPR011098">
    <property type="entry name" value="G5_dom"/>
</dbReference>
<accession>U5WAP9</accession>
<feature type="domain" description="G5" evidence="3">
    <location>
        <begin position="117"/>
        <end position="197"/>
    </location>
</feature>
<feature type="compositionally biased region" description="Gly residues" evidence="2">
    <location>
        <begin position="21"/>
        <end position="34"/>
    </location>
</feature>
<dbReference type="SMART" id="SM01208">
    <property type="entry name" value="G5"/>
    <property type="match status" value="1"/>
</dbReference>
<feature type="compositionally biased region" description="Basic and acidic residues" evidence="2">
    <location>
        <begin position="207"/>
        <end position="218"/>
    </location>
</feature>
<dbReference type="STRING" id="1246995.AFR_39040"/>
<feature type="compositionally biased region" description="Low complexity" evidence="2">
    <location>
        <begin position="41"/>
        <end position="77"/>
    </location>
</feature>
<name>U5WAP9_9ACTN</name>
<feature type="region of interest" description="Disordered" evidence="2">
    <location>
        <begin position="192"/>
        <end position="223"/>
    </location>
</feature>
<organism evidence="4 5">
    <name type="scientific">Actinoplanes friuliensis DSM 7358</name>
    <dbReference type="NCBI Taxonomy" id="1246995"/>
    <lineage>
        <taxon>Bacteria</taxon>
        <taxon>Bacillati</taxon>
        <taxon>Actinomycetota</taxon>
        <taxon>Actinomycetes</taxon>
        <taxon>Micromonosporales</taxon>
        <taxon>Micromonosporaceae</taxon>
        <taxon>Actinoplanes</taxon>
    </lineage>
</organism>
<keyword evidence="5" id="KW-1185">Reference proteome</keyword>